<gene>
    <name evidence="1" type="ORF">NEA10_08910</name>
</gene>
<dbReference type="EMBL" id="CP098611">
    <property type="protein sequence ID" value="USR92814.1"/>
    <property type="molecule type" value="Genomic_DNA"/>
</dbReference>
<organism evidence="1 2">
    <name type="scientific">Phormidium yuhuli AB48</name>
    <dbReference type="NCBI Taxonomy" id="2940671"/>
    <lineage>
        <taxon>Bacteria</taxon>
        <taxon>Bacillati</taxon>
        <taxon>Cyanobacteriota</taxon>
        <taxon>Cyanophyceae</taxon>
        <taxon>Oscillatoriophycideae</taxon>
        <taxon>Oscillatoriales</taxon>
        <taxon>Oscillatoriaceae</taxon>
        <taxon>Phormidium</taxon>
        <taxon>Phormidium yuhuli</taxon>
    </lineage>
</organism>
<accession>A0ABY5AX54</accession>
<dbReference type="Proteomes" id="UP001056708">
    <property type="component" value="Chromosome"/>
</dbReference>
<evidence type="ECO:0000313" key="1">
    <source>
        <dbReference type="EMBL" id="USR92814.1"/>
    </source>
</evidence>
<name>A0ABY5AX54_9CYAN</name>
<proteinExistence type="predicted"/>
<reference evidence="1" key="1">
    <citation type="submission" date="2022-06" db="EMBL/GenBank/DDBJ databases">
        <title>Genome sequence of Phormidium yuhuli AB48 isolated from an industrial photobioreactor environment.</title>
        <authorList>
            <person name="Qiu Y."/>
            <person name="Noonan A.J.C."/>
            <person name="Dofher K."/>
            <person name="Koch M."/>
            <person name="Kieft B."/>
            <person name="Lin X."/>
            <person name="Ziels R.M."/>
            <person name="Hallam S.J."/>
        </authorList>
    </citation>
    <scope>NUCLEOTIDE SEQUENCE</scope>
    <source>
        <strain evidence="1">AB48</strain>
    </source>
</reference>
<keyword evidence="2" id="KW-1185">Reference proteome</keyword>
<protein>
    <submittedName>
        <fullName evidence="1">Uncharacterized protein</fullName>
    </submittedName>
</protein>
<dbReference type="RefSeq" id="WP_252664991.1">
    <property type="nucleotide sequence ID" value="NZ_CP098611.1"/>
</dbReference>
<evidence type="ECO:0000313" key="2">
    <source>
        <dbReference type="Proteomes" id="UP001056708"/>
    </source>
</evidence>
<sequence>MERGLLWLPLLVLFFGLAWAGWNEFRKVEAYQRWAKGFDRAKYDILAVLGQRGDRLVWGKSSRTGVVEMQEFSLTEVTAIEVEVNGNPINEAHPPKSSRTVSLCFQRGEAGPIQVPFTEISLALKWAQALRSLDPETGQPKQVSPNS</sequence>